<feature type="transmembrane region" description="Helical" evidence="1">
    <location>
        <begin position="236"/>
        <end position="255"/>
    </location>
</feature>
<feature type="transmembrane region" description="Helical" evidence="1">
    <location>
        <begin position="31"/>
        <end position="52"/>
    </location>
</feature>
<keyword evidence="1" id="KW-0812">Transmembrane</keyword>
<dbReference type="AlphaFoldDB" id="A0A1G8GR43"/>
<dbReference type="GeneID" id="42308002"/>
<sequence length="371" mass="39164">MSKPAEQLHEIVDLSTGAEEAGKRAGGSNRIGLLSVALLGIIFIISPEIIGNAFTSMLDKVKPIVVDIFLMGNVGVSIILSVMVGRALERMGFTDALIRLFVPLANRMKINPAVVIPGVYNILGDINAAGRIGGPIMKQAGATRDEQCIAIATMVQSQQSFSCFMLGLIALSLAGINAFPVVLCAVFAPLVIVPFVLSRTIYRNTRAVALKDLPSFTPKTPPFQTIFQGAREGAELLFLLVIPAIAVIYSLIGLLDYIGVWKPFEQSLSGFLGFVGVHPGTGITAIMASPTLAMGQLQEIAASIDPRLVVGAFVLAASGLPLSDVLGQIPAIWSVNSDVTAREALTAAIIGIIMRFITVTIIAFGLTPLLV</sequence>
<evidence type="ECO:0000256" key="1">
    <source>
        <dbReference type="SAM" id="Phobius"/>
    </source>
</evidence>
<dbReference type="Proteomes" id="UP000182836">
    <property type="component" value="Unassembled WGS sequence"/>
</dbReference>
<feature type="transmembrane region" description="Helical" evidence="1">
    <location>
        <begin position="164"/>
        <end position="197"/>
    </location>
</feature>
<accession>A0A1G8GR43</accession>
<dbReference type="OrthoDB" id="2676906at2"/>
<dbReference type="EMBL" id="FNED01000001">
    <property type="protein sequence ID" value="SDH96793.1"/>
    <property type="molecule type" value="Genomic_DNA"/>
</dbReference>
<evidence type="ECO:0000313" key="3">
    <source>
        <dbReference type="Proteomes" id="UP000182836"/>
    </source>
</evidence>
<dbReference type="RefSeq" id="WP_052812325.1">
    <property type="nucleotide sequence ID" value="NZ_BJOA01000026.1"/>
</dbReference>
<proteinExistence type="predicted"/>
<reference evidence="2 3" key="1">
    <citation type="submission" date="2016-10" db="EMBL/GenBank/DDBJ databases">
        <authorList>
            <person name="de Groot N.N."/>
        </authorList>
    </citation>
    <scope>NUCLEOTIDE SEQUENCE [LARGE SCALE GENOMIC DNA]</scope>
    <source>
        <strain evidence="2 3">DSM 2895</strain>
    </source>
</reference>
<feature type="transmembrane region" description="Helical" evidence="1">
    <location>
        <begin position="64"/>
        <end position="84"/>
    </location>
</feature>
<name>A0A1G8GR43_ANEMI</name>
<evidence type="ECO:0008006" key="4">
    <source>
        <dbReference type="Google" id="ProtNLM"/>
    </source>
</evidence>
<organism evidence="2 3">
    <name type="scientific">Aneurinibacillus migulanus</name>
    <name type="common">Bacillus migulanus</name>
    <dbReference type="NCBI Taxonomy" id="47500"/>
    <lineage>
        <taxon>Bacteria</taxon>
        <taxon>Bacillati</taxon>
        <taxon>Bacillota</taxon>
        <taxon>Bacilli</taxon>
        <taxon>Bacillales</taxon>
        <taxon>Paenibacillaceae</taxon>
        <taxon>Aneurinibacillus group</taxon>
        <taxon>Aneurinibacillus</taxon>
    </lineage>
</organism>
<keyword evidence="1" id="KW-0472">Membrane</keyword>
<protein>
    <recommendedName>
        <fullName evidence="4">Transporter gate domain protein</fullName>
    </recommendedName>
</protein>
<feature type="transmembrane region" description="Helical" evidence="1">
    <location>
        <begin position="267"/>
        <end position="288"/>
    </location>
</feature>
<feature type="transmembrane region" description="Helical" evidence="1">
    <location>
        <begin position="308"/>
        <end position="333"/>
    </location>
</feature>
<evidence type="ECO:0000313" key="2">
    <source>
        <dbReference type="EMBL" id="SDH96793.1"/>
    </source>
</evidence>
<keyword evidence="1" id="KW-1133">Transmembrane helix</keyword>
<gene>
    <name evidence="2" type="ORF">SAMN04487909_10174</name>
</gene>
<feature type="transmembrane region" description="Helical" evidence="1">
    <location>
        <begin position="345"/>
        <end position="370"/>
    </location>
</feature>